<reference evidence="3" key="1">
    <citation type="submission" date="2023-07" db="EMBL/GenBank/DDBJ databases">
        <title>Whole genome shotgun sequence of Streptomyces cacaoi subsp. asoensis NBRC 13813.</title>
        <authorList>
            <person name="Komaki H."/>
            <person name="Tamura T."/>
        </authorList>
    </citation>
    <scope>NUCLEOTIDE SEQUENCE [LARGE SCALE GENOMIC DNA]</scope>
    <source>
        <strain evidence="3">NBRC 13813</strain>
    </source>
</reference>
<feature type="region of interest" description="Disordered" evidence="1">
    <location>
        <begin position="169"/>
        <end position="310"/>
    </location>
</feature>
<protein>
    <recommendedName>
        <fullName evidence="4">UL36 very large tegument protein</fullName>
    </recommendedName>
</protein>
<feature type="region of interest" description="Disordered" evidence="1">
    <location>
        <begin position="326"/>
        <end position="445"/>
    </location>
</feature>
<feature type="compositionally biased region" description="Gly residues" evidence="1">
    <location>
        <begin position="365"/>
        <end position="375"/>
    </location>
</feature>
<accession>A0ABQ3S8V7</accession>
<dbReference type="Proteomes" id="UP000649259">
    <property type="component" value="Unassembled WGS sequence"/>
</dbReference>
<name>A0ABQ3S8V7_9ACTN</name>
<feature type="compositionally biased region" description="Low complexity" evidence="1">
    <location>
        <begin position="376"/>
        <end position="401"/>
    </location>
</feature>
<evidence type="ECO:0008006" key="4">
    <source>
        <dbReference type="Google" id="ProtNLM"/>
    </source>
</evidence>
<comment type="caution">
    <text evidence="2">The sequence shown here is derived from an EMBL/GenBank/DDBJ whole genome shotgun (WGS) entry which is preliminary data.</text>
</comment>
<keyword evidence="3" id="KW-1185">Reference proteome</keyword>
<evidence type="ECO:0000256" key="1">
    <source>
        <dbReference type="SAM" id="MobiDB-lite"/>
    </source>
</evidence>
<proteinExistence type="predicted"/>
<organism evidence="2 3">
    <name type="scientific">Streptomyces asoensis</name>
    <dbReference type="NCBI Taxonomy" id="249586"/>
    <lineage>
        <taxon>Bacteria</taxon>
        <taxon>Bacillati</taxon>
        <taxon>Actinomycetota</taxon>
        <taxon>Actinomycetes</taxon>
        <taxon>Kitasatosporales</taxon>
        <taxon>Streptomycetaceae</taxon>
        <taxon>Streptomyces</taxon>
    </lineage>
</organism>
<sequence length="644" mass="66760">MDQLPGRVREFVSYLNGLLSRLDQGAGWCAVFWQRDPDGMRACLEGHEVPPWDVVEAVLQDLAAEYGAAVAAQQEEHVRPLHAAALAAHDARPGGRDALGDRLDVMLREQRYAADRLAGLGRRLSGAVTEEEADAVRLELAWARDDHERATARCAELRYRIAEFDRLPAAGPHRGASPHTAPRAMDPAPRPAPADGIRSAHGTHEPTPGPPSADPHESAHDTPAAHSTAEPSYGTPAAHGIVEPSYGTPAAHGTAESSYSTPTDHDTPEPSYGSPAAHGTAEPSYGSPAAHGAPEPSHGTPAVHGTAESSYGAPAAHGIVEPSYGTVSARGTAEPSYGSPAADGAPESSFGAAGARGVDGPASGRSGGAYGGDASVGGAPAPGPASAAASAEDAPAPAAVPKQRKRRRGSARFAGLADDDAVPADEPPADRPAAPAPAARRTPRGARFAGAAVEKAALRSEPQREALDDVARRETVEAVQRLVRLRGDGRSGEAHALLVELASWPAARIPLLAAELQRAGLTADWTTLLWEAASLPADRLVAAADALVAVGRTADGEQILRQGVARPAAEIGRAVLALSEGGRLREVRALLDAYVRVRTPEEAARSAAPAPRTLVPLLLEAARSVSEERHWDLVHALRVAGFTA</sequence>
<dbReference type="EMBL" id="BNEB01000005">
    <property type="protein sequence ID" value="GHI64410.1"/>
    <property type="molecule type" value="Genomic_DNA"/>
</dbReference>
<feature type="compositionally biased region" description="Low complexity" evidence="1">
    <location>
        <begin position="431"/>
        <end position="445"/>
    </location>
</feature>
<evidence type="ECO:0000313" key="3">
    <source>
        <dbReference type="Proteomes" id="UP000649259"/>
    </source>
</evidence>
<gene>
    <name evidence="2" type="ORF">Saso_60600</name>
</gene>
<evidence type="ECO:0000313" key="2">
    <source>
        <dbReference type="EMBL" id="GHI64410.1"/>
    </source>
</evidence>